<reference evidence="5" key="1">
    <citation type="submission" date="2024-03" db="EMBL/GenBank/DDBJ databases">
        <title>Human intestinal bacterial collection.</title>
        <authorList>
            <person name="Pauvert C."/>
            <person name="Hitch T.C.A."/>
            <person name="Clavel T."/>
        </authorList>
    </citation>
    <scope>NUCLEOTIDE SEQUENCE [LARGE SCALE GENOMIC DNA]</scope>
    <source>
        <strain evidence="5">CLA-AA-H89B</strain>
    </source>
</reference>
<dbReference type="SUPFAM" id="SSF53448">
    <property type="entry name" value="Nucleotide-diphospho-sugar transferases"/>
    <property type="match status" value="1"/>
</dbReference>
<evidence type="ECO:0000256" key="1">
    <source>
        <dbReference type="ARBA" id="ARBA00022679"/>
    </source>
</evidence>
<evidence type="ECO:0000256" key="3">
    <source>
        <dbReference type="ARBA" id="ARBA00023229"/>
    </source>
</evidence>
<dbReference type="NCBIfam" id="TIGR00453">
    <property type="entry name" value="ispD"/>
    <property type="match status" value="1"/>
</dbReference>
<protein>
    <recommendedName>
        <fullName evidence="4">2-C-methyl-D-erythritol 4-phosphate cytidylyltransferase</fullName>
        <ecNumber evidence="4">2.7.7.60</ecNumber>
    </recommendedName>
    <alternativeName>
        <fullName evidence="4">4-diphosphocytidyl-2C-methyl-D-erythritol synthase</fullName>
    </alternativeName>
    <alternativeName>
        <fullName evidence="4">MEP cytidylyltransferase</fullName>
        <shortName evidence="4">MCT</shortName>
    </alternativeName>
</protein>
<keyword evidence="3 4" id="KW-0414">Isoprene biosynthesis</keyword>
<organism evidence="5 6">
    <name type="scientific">Lachnospira intestinalis</name>
    <dbReference type="NCBI Taxonomy" id="3133158"/>
    <lineage>
        <taxon>Bacteria</taxon>
        <taxon>Bacillati</taxon>
        <taxon>Bacillota</taxon>
        <taxon>Clostridia</taxon>
        <taxon>Lachnospirales</taxon>
        <taxon>Lachnospiraceae</taxon>
        <taxon>Lachnospira</taxon>
    </lineage>
</organism>
<feature type="site" description="Positions MEP for the nucleophilic attack" evidence="4">
    <location>
        <position position="220"/>
    </location>
</feature>
<dbReference type="EMBL" id="JBBMFS010000003">
    <property type="protein sequence ID" value="MEQ2554252.1"/>
    <property type="molecule type" value="Genomic_DNA"/>
</dbReference>
<comment type="function">
    <text evidence="4">Catalyzes the formation of 4-diphosphocytidyl-2-C-methyl-D-erythritol from CTP and 2-C-methyl-D-erythritol 4-phosphate (MEP).</text>
</comment>
<dbReference type="PANTHER" id="PTHR32125:SF4">
    <property type="entry name" value="2-C-METHYL-D-ERYTHRITOL 4-PHOSPHATE CYTIDYLYLTRANSFERASE, CHLOROPLASTIC"/>
    <property type="match status" value="1"/>
</dbReference>
<evidence type="ECO:0000313" key="5">
    <source>
        <dbReference type="EMBL" id="MEQ2554252.1"/>
    </source>
</evidence>
<evidence type="ECO:0000313" key="6">
    <source>
        <dbReference type="Proteomes" id="UP001546774"/>
    </source>
</evidence>
<dbReference type="Pfam" id="PF01128">
    <property type="entry name" value="IspD"/>
    <property type="match status" value="1"/>
</dbReference>
<accession>A0ABV1H4E0</accession>
<dbReference type="InterPro" id="IPR029044">
    <property type="entry name" value="Nucleotide-diphossugar_trans"/>
</dbReference>
<name>A0ABV1H4E0_9FIRM</name>
<dbReference type="CDD" id="cd02516">
    <property type="entry name" value="CDP-ME_synthetase"/>
    <property type="match status" value="1"/>
</dbReference>
<comment type="similarity">
    <text evidence="4">Belongs to the IspD/TarI cytidylyltransferase family. IspD subfamily.</text>
</comment>
<feature type="site" description="Transition state stabilizer" evidence="4">
    <location>
        <position position="22"/>
    </location>
</feature>
<dbReference type="PANTHER" id="PTHR32125">
    <property type="entry name" value="2-C-METHYL-D-ERYTHRITOL 4-PHOSPHATE CYTIDYLYLTRANSFERASE, CHLOROPLASTIC"/>
    <property type="match status" value="1"/>
</dbReference>
<dbReference type="InterPro" id="IPR001228">
    <property type="entry name" value="IspD"/>
</dbReference>
<dbReference type="HAMAP" id="MF_00108">
    <property type="entry name" value="IspD"/>
    <property type="match status" value="1"/>
</dbReference>
<keyword evidence="1 4" id="KW-0808">Transferase</keyword>
<comment type="pathway">
    <text evidence="4">Isoprenoid biosynthesis; isopentenyl diphosphate biosynthesis via DXP pathway; isopentenyl diphosphate from 1-deoxy-D-xylulose 5-phosphate: step 2/6.</text>
</comment>
<feature type="site" description="Positions MEP for the nucleophilic attack" evidence="4">
    <location>
        <position position="161"/>
    </location>
</feature>
<proteinExistence type="inferred from homology"/>
<evidence type="ECO:0000256" key="2">
    <source>
        <dbReference type="ARBA" id="ARBA00022695"/>
    </source>
</evidence>
<comment type="catalytic activity">
    <reaction evidence="4">
        <text>2-C-methyl-D-erythritol 4-phosphate + CTP + H(+) = 4-CDP-2-C-methyl-D-erythritol + diphosphate</text>
        <dbReference type="Rhea" id="RHEA:13429"/>
        <dbReference type="ChEBI" id="CHEBI:15378"/>
        <dbReference type="ChEBI" id="CHEBI:33019"/>
        <dbReference type="ChEBI" id="CHEBI:37563"/>
        <dbReference type="ChEBI" id="CHEBI:57823"/>
        <dbReference type="ChEBI" id="CHEBI:58262"/>
        <dbReference type="EC" id="2.7.7.60"/>
    </reaction>
</comment>
<comment type="caution">
    <text evidence="5">The sequence shown here is derived from an EMBL/GenBank/DDBJ whole genome shotgun (WGS) entry which is preliminary data.</text>
</comment>
<dbReference type="Gene3D" id="3.90.550.10">
    <property type="entry name" value="Spore Coat Polysaccharide Biosynthesis Protein SpsA, Chain A"/>
    <property type="match status" value="1"/>
</dbReference>
<keyword evidence="6" id="KW-1185">Reference proteome</keyword>
<evidence type="ECO:0000256" key="4">
    <source>
        <dbReference type="HAMAP-Rule" id="MF_00108"/>
    </source>
</evidence>
<dbReference type="InterPro" id="IPR050088">
    <property type="entry name" value="IspD/TarI_cytidylyltransf_bact"/>
</dbReference>
<gene>
    <name evidence="4 5" type="primary">ispD</name>
    <name evidence="5" type="ORF">WMO37_04370</name>
</gene>
<sequence>MKKIAVVLAGGRGSRMNSDIPKQYLMLKDRPVLYYALKAFQDSDIDSIVLAAGENDLEMCRTQIVEKYGINKVMAIVAGGAQRYDTVYNALKAAQELAIDTAPEEVLIYIHDGARPCISREIIKNCEEAALQYGACTAAVPVKDTIKVVSPEGFAVDTPDRNTLWQIQTPQVFRSDIISSAYAKMYADTDRGTITDDAMLVERYTDVPVKMAMGAYTNIKITTPEDMGIAAQYL</sequence>
<dbReference type="EC" id="2.7.7.60" evidence="4"/>
<dbReference type="GO" id="GO:0050518">
    <property type="term" value="F:2-C-methyl-D-erythritol 4-phosphate cytidylyltransferase activity"/>
    <property type="evidence" value="ECO:0007669"/>
    <property type="project" value="UniProtKB-EC"/>
</dbReference>
<dbReference type="InterPro" id="IPR034683">
    <property type="entry name" value="IspD/TarI"/>
</dbReference>
<keyword evidence="2 4" id="KW-0548">Nucleotidyltransferase</keyword>
<dbReference type="Proteomes" id="UP001546774">
    <property type="component" value="Unassembled WGS sequence"/>
</dbReference>
<feature type="site" description="Transition state stabilizer" evidence="4">
    <location>
        <position position="15"/>
    </location>
</feature>